<sequence>MQGGCRDLRSQCAGLVLSWACSQPCKLGPQRQDWHGPSIYPVMPCVGAAGWYGTSRAANTHGLWCCEGVSLEKSGHGAASLVPRQPTPASQRRSPPLRSGLCLRSCAGVGKRSSVSTSTNAASVRTTASVRRPRTPCTRSLQLETDDRVADVPDTSKLGRNHEHCFNSFVIAHIKLATAISLSYG</sequence>
<feature type="region of interest" description="Disordered" evidence="1">
    <location>
        <begin position="77"/>
        <end position="97"/>
    </location>
</feature>
<gene>
    <name evidence="2" type="ORF">B0I36DRAFT_117540</name>
</gene>
<dbReference type="RefSeq" id="XP_046012688.1">
    <property type="nucleotide sequence ID" value="XM_046147987.1"/>
</dbReference>
<evidence type="ECO:0000313" key="2">
    <source>
        <dbReference type="EMBL" id="KAH7031008.1"/>
    </source>
</evidence>
<protein>
    <submittedName>
        <fullName evidence="2">Uncharacterized protein</fullName>
    </submittedName>
</protein>
<evidence type="ECO:0000313" key="3">
    <source>
        <dbReference type="Proteomes" id="UP000756346"/>
    </source>
</evidence>
<accession>A0A9P9BQL4</accession>
<organism evidence="2 3">
    <name type="scientific">Microdochium trichocladiopsis</name>
    <dbReference type="NCBI Taxonomy" id="1682393"/>
    <lineage>
        <taxon>Eukaryota</taxon>
        <taxon>Fungi</taxon>
        <taxon>Dikarya</taxon>
        <taxon>Ascomycota</taxon>
        <taxon>Pezizomycotina</taxon>
        <taxon>Sordariomycetes</taxon>
        <taxon>Xylariomycetidae</taxon>
        <taxon>Xylariales</taxon>
        <taxon>Microdochiaceae</taxon>
        <taxon>Microdochium</taxon>
    </lineage>
</organism>
<dbReference type="AlphaFoldDB" id="A0A9P9BQL4"/>
<evidence type="ECO:0000256" key="1">
    <source>
        <dbReference type="SAM" id="MobiDB-lite"/>
    </source>
</evidence>
<proteinExistence type="predicted"/>
<comment type="caution">
    <text evidence="2">The sequence shown here is derived from an EMBL/GenBank/DDBJ whole genome shotgun (WGS) entry which is preliminary data.</text>
</comment>
<reference evidence="2" key="1">
    <citation type="journal article" date="2021" name="Nat. Commun.">
        <title>Genetic determinants of endophytism in the Arabidopsis root mycobiome.</title>
        <authorList>
            <person name="Mesny F."/>
            <person name="Miyauchi S."/>
            <person name="Thiergart T."/>
            <person name="Pickel B."/>
            <person name="Atanasova L."/>
            <person name="Karlsson M."/>
            <person name="Huettel B."/>
            <person name="Barry K.W."/>
            <person name="Haridas S."/>
            <person name="Chen C."/>
            <person name="Bauer D."/>
            <person name="Andreopoulos W."/>
            <person name="Pangilinan J."/>
            <person name="LaButti K."/>
            <person name="Riley R."/>
            <person name="Lipzen A."/>
            <person name="Clum A."/>
            <person name="Drula E."/>
            <person name="Henrissat B."/>
            <person name="Kohler A."/>
            <person name="Grigoriev I.V."/>
            <person name="Martin F.M."/>
            <person name="Hacquard S."/>
        </authorList>
    </citation>
    <scope>NUCLEOTIDE SEQUENCE</scope>
    <source>
        <strain evidence="2">MPI-CAGE-CH-0230</strain>
    </source>
</reference>
<keyword evidence="3" id="KW-1185">Reference proteome</keyword>
<dbReference type="EMBL" id="JAGTJQ010000005">
    <property type="protein sequence ID" value="KAH7031008.1"/>
    <property type="molecule type" value="Genomic_DNA"/>
</dbReference>
<dbReference type="Proteomes" id="UP000756346">
    <property type="component" value="Unassembled WGS sequence"/>
</dbReference>
<dbReference type="GeneID" id="70177533"/>
<name>A0A9P9BQL4_9PEZI</name>